<accession>A0AAW0NV95</accession>
<sequence>MSFPSGSDCDRCAHKHRLLLRTLHDTPAPQNDAPRTHLKNCIEELTVPADAVHRNVRGFGDFMDYGSKYPVLREAEHRREPCMEKSCKGKTQSHLVLWLNPCSARPISFSVGTHEEELSSYNNTDQSPGL</sequence>
<name>A0AAW0NV95_9GOBI</name>
<evidence type="ECO:0000313" key="2">
    <source>
        <dbReference type="Proteomes" id="UP001460270"/>
    </source>
</evidence>
<evidence type="ECO:0000313" key="1">
    <source>
        <dbReference type="EMBL" id="KAK7907113.1"/>
    </source>
</evidence>
<dbReference type="AlphaFoldDB" id="A0AAW0NV95"/>
<protein>
    <submittedName>
        <fullName evidence="1">Uncharacterized protein</fullName>
    </submittedName>
</protein>
<reference evidence="2" key="1">
    <citation type="submission" date="2024-04" db="EMBL/GenBank/DDBJ databases">
        <title>Salinicola lusitanus LLJ914,a marine bacterium isolated from the Okinawa Trough.</title>
        <authorList>
            <person name="Li J."/>
        </authorList>
    </citation>
    <scope>NUCLEOTIDE SEQUENCE [LARGE SCALE GENOMIC DNA]</scope>
</reference>
<proteinExistence type="predicted"/>
<gene>
    <name evidence="1" type="ORF">WMY93_015725</name>
</gene>
<keyword evidence="2" id="KW-1185">Reference proteome</keyword>
<dbReference type="Proteomes" id="UP001460270">
    <property type="component" value="Unassembled WGS sequence"/>
</dbReference>
<organism evidence="1 2">
    <name type="scientific">Mugilogobius chulae</name>
    <name type="common">yellowstripe goby</name>
    <dbReference type="NCBI Taxonomy" id="88201"/>
    <lineage>
        <taxon>Eukaryota</taxon>
        <taxon>Metazoa</taxon>
        <taxon>Chordata</taxon>
        <taxon>Craniata</taxon>
        <taxon>Vertebrata</taxon>
        <taxon>Euteleostomi</taxon>
        <taxon>Actinopterygii</taxon>
        <taxon>Neopterygii</taxon>
        <taxon>Teleostei</taxon>
        <taxon>Neoteleostei</taxon>
        <taxon>Acanthomorphata</taxon>
        <taxon>Gobiaria</taxon>
        <taxon>Gobiiformes</taxon>
        <taxon>Gobioidei</taxon>
        <taxon>Gobiidae</taxon>
        <taxon>Gobionellinae</taxon>
        <taxon>Mugilogobius</taxon>
    </lineage>
</organism>
<comment type="caution">
    <text evidence="1">The sequence shown here is derived from an EMBL/GenBank/DDBJ whole genome shotgun (WGS) entry which is preliminary data.</text>
</comment>
<dbReference type="EMBL" id="JBBPFD010000011">
    <property type="protein sequence ID" value="KAK7907113.1"/>
    <property type="molecule type" value="Genomic_DNA"/>
</dbReference>